<reference evidence="1 2" key="1">
    <citation type="submission" date="2020-08" db="EMBL/GenBank/DDBJ databases">
        <title>Sequencing the genomes of 1000 actinobacteria strains.</title>
        <authorList>
            <person name="Klenk H.-P."/>
        </authorList>
    </citation>
    <scope>NUCLEOTIDE SEQUENCE [LARGE SCALE GENOMIC DNA]</scope>
    <source>
        <strain evidence="1 2">DSM 45809</strain>
    </source>
</reference>
<dbReference type="Proteomes" id="UP000546162">
    <property type="component" value="Unassembled WGS sequence"/>
</dbReference>
<name>A0A7W7H0S5_9ACTN</name>
<dbReference type="EMBL" id="JACHNB010000001">
    <property type="protein sequence ID" value="MBB4741875.1"/>
    <property type="molecule type" value="Genomic_DNA"/>
</dbReference>
<keyword evidence="2" id="KW-1185">Reference proteome</keyword>
<proteinExistence type="predicted"/>
<sequence length="217" mass="24156">MTVYDVAARLPAIEVVRQRCKALTVLDAIVEGDYYTYEPAWGAGEAAAMRNGSGEEYDIVFTEHGVFIRGLYHESPMIQIAEGRLWPGLLDGLPEEFRPQVDEPAFSWDGRLNATFVLWRRTGDDRWHAGDGIDLSPADVDEEDPDGSWLLDVLFDDIAEQYAQYADEVLEIELPPAAIEHVVAFRPLTGEAIRALNPDADLAHVRSEAARIGYPLA</sequence>
<accession>A0A7W7H0S5</accession>
<evidence type="ECO:0000313" key="2">
    <source>
        <dbReference type="Proteomes" id="UP000546162"/>
    </source>
</evidence>
<protein>
    <submittedName>
        <fullName evidence="1">Uncharacterized protein</fullName>
    </submittedName>
</protein>
<dbReference type="AlphaFoldDB" id="A0A7W7H0S5"/>
<comment type="caution">
    <text evidence="1">The sequence shown here is derived from an EMBL/GenBank/DDBJ whole genome shotgun (WGS) entry which is preliminary data.</text>
</comment>
<dbReference type="RefSeq" id="WP_185042311.1">
    <property type="nucleotide sequence ID" value="NZ_JBHMDH010000018.1"/>
</dbReference>
<organism evidence="1 2">
    <name type="scientific">Actinoplanes octamycinicus</name>
    <dbReference type="NCBI Taxonomy" id="135948"/>
    <lineage>
        <taxon>Bacteria</taxon>
        <taxon>Bacillati</taxon>
        <taxon>Actinomycetota</taxon>
        <taxon>Actinomycetes</taxon>
        <taxon>Micromonosporales</taxon>
        <taxon>Micromonosporaceae</taxon>
        <taxon>Actinoplanes</taxon>
    </lineage>
</organism>
<evidence type="ECO:0000313" key="1">
    <source>
        <dbReference type="EMBL" id="MBB4741875.1"/>
    </source>
</evidence>
<gene>
    <name evidence="1" type="ORF">BJY16_005334</name>
</gene>